<dbReference type="Pfam" id="PF02575">
    <property type="entry name" value="YbaB_DNA_bd"/>
    <property type="match status" value="1"/>
</dbReference>
<dbReference type="SUPFAM" id="SSF82607">
    <property type="entry name" value="YbaB-like"/>
    <property type="match status" value="1"/>
</dbReference>
<organism evidence="1 2">
    <name type="scientific">Asanoa iriomotensis</name>
    <dbReference type="NCBI Taxonomy" id="234613"/>
    <lineage>
        <taxon>Bacteria</taxon>
        <taxon>Bacillati</taxon>
        <taxon>Actinomycetota</taxon>
        <taxon>Actinomycetes</taxon>
        <taxon>Micromonosporales</taxon>
        <taxon>Micromonosporaceae</taxon>
        <taxon>Asanoa</taxon>
    </lineage>
</organism>
<keyword evidence="2" id="KW-1185">Reference proteome</keyword>
<protein>
    <recommendedName>
        <fullName evidence="3">YbaB/EbfC DNA-binding family protein</fullName>
    </recommendedName>
</protein>
<dbReference type="Proteomes" id="UP000624325">
    <property type="component" value="Unassembled WGS sequence"/>
</dbReference>
<evidence type="ECO:0008006" key="3">
    <source>
        <dbReference type="Google" id="ProtNLM"/>
    </source>
</evidence>
<dbReference type="InterPro" id="IPR036894">
    <property type="entry name" value="YbaB-like_sf"/>
</dbReference>
<reference evidence="1 2" key="1">
    <citation type="submission" date="2021-01" db="EMBL/GenBank/DDBJ databases">
        <title>Whole genome shotgun sequence of Asanoa iriomotensis NBRC 100142.</title>
        <authorList>
            <person name="Komaki H."/>
            <person name="Tamura T."/>
        </authorList>
    </citation>
    <scope>NUCLEOTIDE SEQUENCE [LARGE SCALE GENOMIC DNA]</scope>
    <source>
        <strain evidence="1 2">NBRC 100142</strain>
    </source>
</reference>
<sequence>MSAASVESPVGSGAAADGLIAVRVALPGRVVDMDLDPAVLRLPVAVLAESLTSAVNDALADLQARLPSGSVDLDVLGSRLHTIQRETARQFSAFTESLVDAQAALARRAGR</sequence>
<dbReference type="Gene3D" id="3.30.1310.10">
    <property type="entry name" value="Nucleoid-associated protein YbaB-like domain"/>
    <property type="match status" value="1"/>
</dbReference>
<evidence type="ECO:0000313" key="1">
    <source>
        <dbReference type="EMBL" id="GIF54752.1"/>
    </source>
</evidence>
<gene>
    <name evidence="1" type="ORF">Air01nite_08470</name>
</gene>
<proteinExistence type="predicted"/>
<accession>A0ABQ4BW57</accession>
<evidence type="ECO:0000313" key="2">
    <source>
        <dbReference type="Proteomes" id="UP000624325"/>
    </source>
</evidence>
<dbReference type="InterPro" id="IPR004401">
    <property type="entry name" value="YbaB/EbfC"/>
</dbReference>
<dbReference type="EMBL" id="BONC01000003">
    <property type="protein sequence ID" value="GIF54752.1"/>
    <property type="molecule type" value="Genomic_DNA"/>
</dbReference>
<comment type="caution">
    <text evidence="1">The sequence shown here is derived from an EMBL/GenBank/DDBJ whole genome shotgun (WGS) entry which is preliminary data.</text>
</comment>
<name>A0ABQ4BW57_9ACTN</name>